<dbReference type="PIRSF" id="PIRSF000429">
    <property type="entry name" value="Ac-CoA_Ac_transf"/>
    <property type="match status" value="1"/>
</dbReference>
<gene>
    <name evidence="2" type="ORF">SAMN05216586_10360</name>
</gene>
<evidence type="ECO:0000313" key="3">
    <source>
        <dbReference type="Proteomes" id="UP000243518"/>
    </source>
</evidence>
<dbReference type="SUPFAM" id="SSF53901">
    <property type="entry name" value="Thiolase-like"/>
    <property type="match status" value="2"/>
</dbReference>
<dbReference type="PANTHER" id="PTHR42870">
    <property type="entry name" value="ACETYL-COA C-ACETYLTRANSFERASE"/>
    <property type="match status" value="1"/>
</dbReference>
<dbReference type="RefSeq" id="WP_088274978.1">
    <property type="nucleotide sequence ID" value="NZ_FNVE01000003.1"/>
</dbReference>
<protein>
    <submittedName>
        <fullName evidence="2">Acetyl-CoA acetyltransferase</fullName>
    </submittedName>
</protein>
<reference evidence="2 3" key="1">
    <citation type="submission" date="2016-10" db="EMBL/GenBank/DDBJ databases">
        <authorList>
            <person name="Varghese N."/>
            <person name="Submissions S."/>
        </authorList>
    </citation>
    <scope>NUCLEOTIDE SEQUENCE [LARGE SCALE GENOMIC DNA]</scope>
    <source>
        <strain evidence="2 3">CECT 8317</strain>
    </source>
</reference>
<proteinExistence type="predicted"/>
<dbReference type="InterPro" id="IPR002155">
    <property type="entry name" value="Thiolase"/>
</dbReference>
<evidence type="ECO:0000313" key="2">
    <source>
        <dbReference type="EMBL" id="SEG04797.1"/>
    </source>
</evidence>
<dbReference type="InterPro" id="IPR055140">
    <property type="entry name" value="Thiolase_C_2"/>
</dbReference>
<dbReference type="Pfam" id="PF22691">
    <property type="entry name" value="Thiolase_C_1"/>
    <property type="match status" value="1"/>
</dbReference>
<organism evidence="2 3">
    <name type="scientific">Halopseudomonas aestusnigri</name>
    <dbReference type="NCBI Taxonomy" id="857252"/>
    <lineage>
        <taxon>Bacteria</taxon>
        <taxon>Pseudomonadati</taxon>
        <taxon>Pseudomonadota</taxon>
        <taxon>Gammaproteobacteria</taxon>
        <taxon>Pseudomonadales</taxon>
        <taxon>Pseudomonadaceae</taxon>
        <taxon>Halopseudomonas</taxon>
    </lineage>
</organism>
<dbReference type="InterPro" id="IPR016039">
    <property type="entry name" value="Thiolase-like"/>
</dbReference>
<sequence length="403" mass="42387">MGLKGQAAIVGAAQYKPEKYSTAPQMFHLEQVADLAARALADAGLKASDIDGLCINGPHFHEASSFVPAMAAEYLGIGVNFAEVVDLGGTTAVGMIWRAAAAIELGICQAVLCVIPQRMAPFGPDDDPSAMARAMRFGGHSTQYGAPEAEFDLPYGHMGQNTGYAMIAQRYAAQYGYDQSAMAKIAVDQRTSAQAHPDAIFRGQTLSIDDVLNSRMVADPLHVLEIVMPVAGGAAVIVASRELAERSKGRPAFVTGFGERLGYKSPSYAQDMTETPLAAAARTAFAMAGATPADMHAAQVYDCYTITVLLSLEDAGFCAKGEGMRFVMENDLTFKGNFPMNTHGGQLSFGQAGSAGGFSQVVEAYQQIAGKAGDRQLRVCDQVFVSGTGGVMSEQGVLILQGA</sequence>
<comment type="caution">
    <text evidence="2">The sequence shown here is derived from an EMBL/GenBank/DDBJ whole genome shotgun (WGS) entry which is preliminary data.</text>
</comment>
<dbReference type="Gene3D" id="3.40.47.10">
    <property type="match status" value="1"/>
</dbReference>
<accession>A0AAQ1JPM6</accession>
<dbReference type="Proteomes" id="UP000243518">
    <property type="component" value="Unassembled WGS sequence"/>
</dbReference>
<dbReference type="EMBL" id="FNVE01000003">
    <property type="protein sequence ID" value="SEG04797.1"/>
    <property type="molecule type" value="Genomic_DNA"/>
</dbReference>
<keyword evidence="3" id="KW-1185">Reference proteome</keyword>
<dbReference type="CDD" id="cd00829">
    <property type="entry name" value="SCP-x_thiolase"/>
    <property type="match status" value="1"/>
</dbReference>
<dbReference type="GO" id="GO:0003988">
    <property type="term" value="F:acetyl-CoA C-acyltransferase activity"/>
    <property type="evidence" value="ECO:0007669"/>
    <property type="project" value="UniProtKB-ARBA"/>
</dbReference>
<evidence type="ECO:0000259" key="1">
    <source>
        <dbReference type="Pfam" id="PF22691"/>
    </source>
</evidence>
<name>A0AAQ1JPM6_9GAMM</name>
<feature type="domain" description="Thiolase C-terminal" evidence="1">
    <location>
        <begin position="265"/>
        <end position="401"/>
    </location>
</feature>
<dbReference type="AlphaFoldDB" id="A0AAQ1JPM6"/>
<dbReference type="PANTHER" id="PTHR42870:SF2">
    <property type="entry name" value="LIPID-TRANSFER PROTEIN, PUTATIVE-RELATED"/>
    <property type="match status" value="1"/>
</dbReference>